<name>A0A4Y5P1L4_9CAUD</name>
<evidence type="ECO:0000313" key="1">
    <source>
        <dbReference type="EMBL" id="QCW23842.1"/>
    </source>
</evidence>
<proteinExistence type="predicted"/>
<dbReference type="EMBL" id="MK770119">
    <property type="protein sequence ID" value="QCW23842.1"/>
    <property type="molecule type" value="Genomic_DNA"/>
</dbReference>
<keyword evidence="1" id="KW-0378">Hydrolase</keyword>
<dbReference type="GO" id="GO:0004519">
    <property type="term" value="F:endonuclease activity"/>
    <property type="evidence" value="ECO:0007669"/>
    <property type="project" value="UniProtKB-KW"/>
</dbReference>
<gene>
    <name evidence="1" type="ORF">AAS21_gp104</name>
</gene>
<accession>A0A4Y5P1L4</accession>
<keyword evidence="1" id="KW-0540">Nuclease</keyword>
<dbReference type="Proteomes" id="UP000308921">
    <property type="component" value="Segment"/>
</dbReference>
<keyword evidence="1" id="KW-0255">Endonuclease</keyword>
<sequence length="126" mass="14531">MKTCRSCNTEYPLTTEYFYSNGYTPNGTKKWKPTCKVCENSERKGNYENLISEVFPVLECQVCGYNRCKAALEFHHVDPALKEYQVSRFQSSRRNRELVLAELRKCVLLCSNCHRELHAGLINLGG</sequence>
<organism evidence="1 2">
    <name type="scientific">Pantoea phage vB_PagS_AAS21</name>
    <dbReference type="NCBI Taxonomy" id="2575261"/>
    <lineage>
        <taxon>Viruses</taxon>
        <taxon>Duplodnaviria</taxon>
        <taxon>Heunggongvirae</taxon>
        <taxon>Uroviricota</taxon>
        <taxon>Caudoviricetes</taxon>
        <taxon>Demerecviridae</taxon>
        <taxon>Keyvirus</taxon>
        <taxon>Keyvirus AAS21</taxon>
    </lineage>
</organism>
<reference evidence="1 2" key="1">
    <citation type="submission" date="2019-04" db="EMBL/GenBank/DDBJ databases">
        <title>Complete genome sequence of Pantoea bacteriophage vB_PagS_AAS21.</title>
        <authorList>
            <person name="Truncaite L."/>
            <person name="Simoliuniene M."/>
            <person name="Zajanckauskaite A."/>
            <person name="Meskys R."/>
            <person name="Simoliunas E."/>
        </authorList>
    </citation>
    <scope>NUCLEOTIDE SEQUENCE [LARGE SCALE GENOMIC DNA]</scope>
</reference>
<evidence type="ECO:0000313" key="2">
    <source>
        <dbReference type="Proteomes" id="UP000308921"/>
    </source>
</evidence>
<protein>
    <submittedName>
        <fullName evidence="1">HNH endonuclease</fullName>
    </submittedName>
</protein>
<keyword evidence="2" id="KW-1185">Reference proteome</keyword>